<feature type="binding site" evidence="8">
    <location>
        <position position="315"/>
    </location>
    <ligand>
        <name>substrate</name>
    </ligand>
</feature>
<evidence type="ECO:0000256" key="1">
    <source>
        <dbReference type="ARBA" id="ARBA00022490"/>
    </source>
</evidence>
<feature type="binding site" evidence="8">
    <location>
        <position position="208"/>
    </location>
    <ligand>
        <name>substrate</name>
    </ligand>
</feature>
<dbReference type="PRINTS" id="PR00789">
    <property type="entry name" value="OSIALOPTASE"/>
</dbReference>
<evidence type="ECO:0000313" key="11">
    <source>
        <dbReference type="Proteomes" id="UP000176996"/>
    </source>
</evidence>
<proteinExistence type="inferred from homology"/>
<sequence length="372" mass="41143">MNILSIETSCDETSLAIIEANGGLSSPKFKIKKLLTASQIETHRPFGGVVPNLAKREHQKNLPLLFKKLVGKRSPTSKTRMSDFPDIDLLAVTTGPGLEPCLWQGIEFAKKIQKEHFPKAKIIPTNHLHGHMYSFLLPQKNSRFYFLDSRFFPTIQLLVSGGHTILLLMESLTKYKKLGETRDDAAGEAFDKVARMLGLPYPGGPEIEGLAKKYRSPTSIEFPRPMIHDKNYDFSFSGLKTAVLYYLQSQTNADYTQKNADKLPRKSASSPRKSAAAVAAAFQEAVIDVLTAKTLRAAKEYNAKSVILSGGVAANQALRKSFQLSTKNLQLNFLSADKKFQGDNAAMIAVAGYIAYLKKRKYPLKAVGTLDV</sequence>
<dbReference type="STRING" id="1798471.A3A21_02390"/>
<keyword evidence="2 8" id="KW-0808">Transferase</keyword>
<keyword evidence="1 8" id="KW-0963">Cytoplasm</keyword>
<gene>
    <name evidence="8" type="primary">tsaD</name>
    <name evidence="10" type="ORF">A3A21_02390</name>
</gene>
<dbReference type="GO" id="GO:0002949">
    <property type="term" value="P:tRNA threonylcarbamoyladenosine modification"/>
    <property type="evidence" value="ECO:0007669"/>
    <property type="project" value="UniProtKB-UniRule"/>
</dbReference>
<evidence type="ECO:0000259" key="9">
    <source>
        <dbReference type="Pfam" id="PF00814"/>
    </source>
</evidence>
<evidence type="ECO:0000256" key="3">
    <source>
        <dbReference type="ARBA" id="ARBA00022694"/>
    </source>
</evidence>
<feature type="binding site" evidence="8">
    <location>
        <begin position="158"/>
        <end position="162"/>
    </location>
    <ligand>
        <name>substrate</name>
    </ligand>
</feature>
<protein>
    <recommendedName>
        <fullName evidence="8">tRNA N6-adenosine threonylcarbamoyltransferase</fullName>
        <ecNumber evidence="8">2.3.1.234</ecNumber>
    </recommendedName>
    <alternativeName>
        <fullName evidence="8">N6-L-threonylcarbamoyladenine synthase</fullName>
        <shortName evidence="8">t(6)A synthase</shortName>
    </alternativeName>
    <alternativeName>
        <fullName evidence="8">t(6)A37 threonylcarbamoyladenosine biosynthesis protein TsaD</fullName>
    </alternativeName>
    <alternativeName>
        <fullName evidence="8">tRNA threonylcarbamoyladenosine biosynthesis protein TsaD</fullName>
    </alternativeName>
</protein>
<evidence type="ECO:0000256" key="5">
    <source>
        <dbReference type="ARBA" id="ARBA00023004"/>
    </source>
</evidence>
<keyword evidence="3 8" id="KW-0819">tRNA processing</keyword>
<comment type="function">
    <text evidence="8">Required for the formation of a threonylcarbamoyl group on adenosine at position 37 (t(6)A37) in tRNAs that read codons beginning with adenine. Is involved in the transfer of the threonylcarbamoyl moiety of threonylcarbamoyl-AMP (TC-AMP) to the N6 group of A37, together with TsaE and TsaB. TsaD likely plays a direct catalytic role in this reaction.</text>
</comment>
<comment type="subcellular location">
    <subcellularLocation>
        <location evidence="8">Cytoplasm</location>
    </subcellularLocation>
</comment>
<accession>A0A1F6BS49</accession>
<feature type="domain" description="Gcp-like" evidence="9">
    <location>
        <begin position="35"/>
        <end position="349"/>
    </location>
</feature>
<evidence type="ECO:0000256" key="4">
    <source>
        <dbReference type="ARBA" id="ARBA00022723"/>
    </source>
</evidence>
<feature type="binding site" evidence="8">
    <location>
        <position position="131"/>
    </location>
    <ligand>
        <name>Fe cation</name>
        <dbReference type="ChEBI" id="CHEBI:24875"/>
    </ligand>
</feature>
<evidence type="ECO:0000313" key="10">
    <source>
        <dbReference type="EMBL" id="OGG39779.1"/>
    </source>
</evidence>
<dbReference type="HAMAP" id="MF_01445">
    <property type="entry name" value="TsaD"/>
    <property type="match status" value="1"/>
</dbReference>
<dbReference type="SUPFAM" id="SSF53067">
    <property type="entry name" value="Actin-like ATPase domain"/>
    <property type="match status" value="2"/>
</dbReference>
<dbReference type="EMBL" id="MFKK01000035">
    <property type="protein sequence ID" value="OGG39779.1"/>
    <property type="molecule type" value="Genomic_DNA"/>
</dbReference>
<name>A0A1F6BS49_9BACT</name>
<evidence type="ECO:0000256" key="7">
    <source>
        <dbReference type="ARBA" id="ARBA00048117"/>
    </source>
</evidence>
<dbReference type="InterPro" id="IPR043129">
    <property type="entry name" value="ATPase_NBD"/>
</dbReference>
<dbReference type="NCBIfam" id="TIGR03723">
    <property type="entry name" value="T6A_TsaD_YgjD"/>
    <property type="match status" value="1"/>
</dbReference>
<feature type="binding site" evidence="8">
    <location>
        <position position="127"/>
    </location>
    <ligand>
        <name>Fe cation</name>
        <dbReference type="ChEBI" id="CHEBI:24875"/>
    </ligand>
</feature>
<reference evidence="10 11" key="1">
    <citation type="journal article" date="2016" name="Nat. Commun.">
        <title>Thousands of microbial genomes shed light on interconnected biogeochemical processes in an aquifer system.</title>
        <authorList>
            <person name="Anantharaman K."/>
            <person name="Brown C.T."/>
            <person name="Hug L.A."/>
            <person name="Sharon I."/>
            <person name="Castelle C.J."/>
            <person name="Probst A.J."/>
            <person name="Thomas B.C."/>
            <person name="Singh A."/>
            <person name="Wilkins M.J."/>
            <person name="Karaoz U."/>
            <person name="Brodie E.L."/>
            <person name="Williams K.H."/>
            <person name="Hubbard S.S."/>
            <person name="Banfield J.F."/>
        </authorList>
    </citation>
    <scope>NUCLEOTIDE SEQUENCE [LARGE SCALE GENOMIC DNA]</scope>
</reference>
<dbReference type="NCBIfam" id="TIGR00329">
    <property type="entry name" value="gcp_kae1"/>
    <property type="match status" value="1"/>
</dbReference>
<dbReference type="GO" id="GO:0005737">
    <property type="term" value="C:cytoplasm"/>
    <property type="evidence" value="ECO:0007669"/>
    <property type="project" value="UniProtKB-SubCell"/>
</dbReference>
<comment type="caution">
    <text evidence="10">The sequence shown here is derived from an EMBL/GenBank/DDBJ whole genome shotgun (WGS) entry which is preliminary data.</text>
</comment>
<dbReference type="InterPro" id="IPR022450">
    <property type="entry name" value="TsaD"/>
</dbReference>
<dbReference type="InterPro" id="IPR017861">
    <property type="entry name" value="KAE1/TsaD"/>
</dbReference>
<keyword evidence="6 8" id="KW-0012">Acyltransferase</keyword>
<evidence type="ECO:0000256" key="8">
    <source>
        <dbReference type="HAMAP-Rule" id="MF_01445"/>
    </source>
</evidence>
<feature type="binding site" evidence="8">
    <location>
        <position position="204"/>
    </location>
    <ligand>
        <name>substrate</name>
    </ligand>
</feature>
<dbReference type="PANTHER" id="PTHR11735">
    <property type="entry name" value="TRNA N6-ADENOSINE THREONYLCARBAMOYLTRANSFERASE"/>
    <property type="match status" value="1"/>
</dbReference>
<comment type="catalytic activity">
    <reaction evidence="7 8">
        <text>L-threonylcarbamoyladenylate + adenosine(37) in tRNA = N(6)-L-threonylcarbamoyladenosine(37) in tRNA + AMP + H(+)</text>
        <dbReference type="Rhea" id="RHEA:37059"/>
        <dbReference type="Rhea" id="RHEA-COMP:10162"/>
        <dbReference type="Rhea" id="RHEA-COMP:10163"/>
        <dbReference type="ChEBI" id="CHEBI:15378"/>
        <dbReference type="ChEBI" id="CHEBI:73682"/>
        <dbReference type="ChEBI" id="CHEBI:74411"/>
        <dbReference type="ChEBI" id="CHEBI:74418"/>
        <dbReference type="ChEBI" id="CHEBI:456215"/>
        <dbReference type="EC" id="2.3.1.234"/>
    </reaction>
</comment>
<evidence type="ECO:0000256" key="2">
    <source>
        <dbReference type="ARBA" id="ARBA00022679"/>
    </source>
</evidence>
<evidence type="ECO:0000256" key="6">
    <source>
        <dbReference type="ARBA" id="ARBA00023315"/>
    </source>
</evidence>
<dbReference type="InterPro" id="IPR000905">
    <property type="entry name" value="Gcp-like_dom"/>
</dbReference>
<dbReference type="Proteomes" id="UP000176996">
    <property type="component" value="Unassembled WGS sequence"/>
</dbReference>
<feature type="binding site" evidence="8">
    <location>
        <position position="343"/>
    </location>
    <ligand>
        <name>Fe cation</name>
        <dbReference type="ChEBI" id="CHEBI:24875"/>
    </ligand>
</feature>
<dbReference type="GO" id="GO:0005506">
    <property type="term" value="F:iron ion binding"/>
    <property type="evidence" value="ECO:0007669"/>
    <property type="project" value="UniProtKB-UniRule"/>
</dbReference>
<dbReference type="GO" id="GO:0061711">
    <property type="term" value="F:tRNA N(6)-L-threonylcarbamoyladenine synthase activity"/>
    <property type="evidence" value="ECO:0007669"/>
    <property type="project" value="UniProtKB-EC"/>
</dbReference>
<dbReference type="AlphaFoldDB" id="A0A1F6BS49"/>
<dbReference type="PANTHER" id="PTHR11735:SF6">
    <property type="entry name" value="TRNA N6-ADENOSINE THREONYLCARBAMOYLTRANSFERASE, MITOCHONDRIAL"/>
    <property type="match status" value="1"/>
</dbReference>
<keyword evidence="4 8" id="KW-0479">Metal-binding</keyword>
<dbReference type="Gene3D" id="3.30.420.40">
    <property type="match status" value="2"/>
</dbReference>
<keyword evidence="5 8" id="KW-0408">Iron</keyword>
<dbReference type="FunFam" id="3.30.420.40:FF:000040">
    <property type="entry name" value="tRNA N6-adenosine threonylcarbamoyltransferase"/>
    <property type="match status" value="1"/>
</dbReference>
<comment type="cofactor">
    <cofactor evidence="8">
        <name>Fe(2+)</name>
        <dbReference type="ChEBI" id="CHEBI:29033"/>
    </cofactor>
    <text evidence="8">Binds 1 Fe(2+) ion per subunit.</text>
</comment>
<dbReference type="Pfam" id="PF00814">
    <property type="entry name" value="TsaD"/>
    <property type="match status" value="1"/>
</dbReference>
<organism evidence="10 11">
    <name type="scientific">Candidatus Jorgensenbacteria bacterium RIFCSPLOWO2_01_FULL_45_25b</name>
    <dbReference type="NCBI Taxonomy" id="1798471"/>
    <lineage>
        <taxon>Bacteria</taxon>
        <taxon>Candidatus Joergenseniibacteriota</taxon>
    </lineage>
</organism>
<feature type="binding site" evidence="8">
    <location>
        <position position="191"/>
    </location>
    <ligand>
        <name>substrate</name>
    </ligand>
</feature>
<dbReference type="EC" id="2.3.1.234" evidence="8"/>
<comment type="similarity">
    <text evidence="8">Belongs to the KAE1 / TsaD family.</text>
</comment>